<name>A0A8J3A645_9PROT</name>
<sequence>MARKHLKTPMKIAMSSLFAGAGVMAFFGFYAEMQAAAMGPEAATSLSAAVSTPASVRGYEALAEAALARQPLEPADLDLARTASLKTLSLDPDNVSAWNRLAYIDLADDGRLSRDGMAAIYKSYEVSPYGNPQVMTWRVDFATRAWSSLPDDIRRATLDQLPVIGGIYVTWDWRVETCRENPYPEIWQPICEATPGIDRPASRQAIAG</sequence>
<organism evidence="1 2">
    <name type="scientific">Aquisalinus luteolus</name>
    <dbReference type="NCBI Taxonomy" id="1566827"/>
    <lineage>
        <taxon>Bacteria</taxon>
        <taxon>Pseudomonadati</taxon>
        <taxon>Pseudomonadota</taxon>
        <taxon>Alphaproteobacteria</taxon>
        <taxon>Parvularculales</taxon>
        <taxon>Parvularculaceae</taxon>
        <taxon>Aquisalinus</taxon>
    </lineage>
</organism>
<evidence type="ECO:0000313" key="2">
    <source>
        <dbReference type="Proteomes" id="UP000621856"/>
    </source>
</evidence>
<protein>
    <submittedName>
        <fullName evidence="1">Uncharacterized protein</fullName>
    </submittedName>
</protein>
<evidence type="ECO:0000313" key="1">
    <source>
        <dbReference type="EMBL" id="GGI01838.1"/>
    </source>
</evidence>
<comment type="caution">
    <text evidence="1">The sequence shown here is derived from an EMBL/GenBank/DDBJ whole genome shotgun (WGS) entry which is preliminary data.</text>
</comment>
<accession>A0A8J3A645</accession>
<reference evidence="1" key="2">
    <citation type="submission" date="2020-09" db="EMBL/GenBank/DDBJ databases">
        <authorList>
            <person name="Sun Q."/>
            <person name="Zhou Y."/>
        </authorList>
    </citation>
    <scope>NUCLEOTIDE SEQUENCE</scope>
    <source>
        <strain evidence="1">CGMCC 1.14984</strain>
    </source>
</reference>
<dbReference type="AlphaFoldDB" id="A0A8J3A645"/>
<reference evidence="1" key="1">
    <citation type="journal article" date="2014" name="Int. J. Syst. Evol. Microbiol.">
        <title>Complete genome sequence of Corynebacterium casei LMG S-19264T (=DSM 44701T), isolated from a smear-ripened cheese.</title>
        <authorList>
            <consortium name="US DOE Joint Genome Institute (JGI-PGF)"/>
            <person name="Walter F."/>
            <person name="Albersmeier A."/>
            <person name="Kalinowski J."/>
            <person name="Ruckert C."/>
        </authorList>
    </citation>
    <scope>NUCLEOTIDE SEQUENCE</scope>
    <source>
        <strain evidence="1">CGMCC 1.14984</strain>
    </source>
</reference>
<dbReference type="Proteomes" id="UP000621856">
    <property type="component" value="Unassembled WGS sequence"/>
</dbReference>
<dbReference type="EMBL" id="BMGZ01000005">
    <property type="protein sequence ID" value="GGI01838.1"/>
    <property type="molecule type" value="Genomic_DNA"/>
</dbReference>
<gene>
    <name evidence="1" type="ORF">GCM10011355_33420</name>
</gene>
<proteinExistence type="predicted"/>